<keyword evidence="1" id="KW-0732">Signal</keyword>
<proteinExistence type="predicted"/>
<gene>
    <name evidence="3" type="ORF">CBOVIS_LOCUS637</name>
</gene>
<organism evidence="3 4">
    <name type="scientific">Caenorhabditis bovis</name>
    <dbReference type="NCBI Taxonomy" id="2654633"/>
    <lineage>
        <taxon>Eukaryota</taxon>
        <taxon>Metazoa</taxon>
        <taxon>Ecdysozoa</taxon>
        <taxon>Nematoda</taxon>
        <taxon>Chromadorea</taxon>
        <taxon>Rhabditida</taxon>
        <taxon>Rhabditina</taxon>
        <taxon>Rhabditomorpha</taxon>
        <taxon>Rhabditoidea</taxon>
        <taxon>Rhabditidae</taxon>
        <taxon>Peloderinae</taxon>
        <taxon>Caenorhabditis</taxon>
    </lineage>
</organism>
<evidence type="ECO:0000259" key="2">
    <source>
        <dbReference type="Pfam" id="PF15481"/>
    </source>
</evidence>
<dbReference type="Pfam" id="PF15481">
    <property type="entry name" value="CPG4"/>
    <property type="match status" value="1"/>
</dbReference>
<protein>
    <recommendedName>
        <fullName evidence="2">Chondroitin proteoglycan 4 domain-containing protein</fullName>
    </recommendedName>
</protein>
<evidence type="ECO:0000313" key="3">
    <source>
        <dbReference type="EMBL" id="CAB3397183.1"/>
    </source>
</evidence>
<feature type="signal peptide" evidence="1">
    <location>
        <begin position="1"/>
        <end position="18"/>
    </location>
</feature>
<dbReference type="EMBL" id="CADEPM010000001">
    <property type="protein sequence ID" value="CAB3397183.1"/>
    <property type="molecule type" value="Genomic_DNA"/>
</dbReference>
<reference evidence="3 4" key="1">
    <citation type="submission" date="2020-04" db="EMBL/GenBank/DDBJ databases">
        <authorList>
            <person name="Laetsch R D."/>
            <person name="Stevens L."/>
            <person name="Kumar S."/>
            <person name="Blaxter L. M."/>
        </authorList>
    </citation>
    <scope>NUCLEOTIDE SEQUENCE [LARGE SCALE GENOMIC DNA]</scope>
</reference>
<dbReference type="AlphaFoldDB" id="A0A8S1E8E3"/>
<dbReference type="Proteomes" id="UP000494206">
    <property type="component" value="Unassembled WGS sequence"/>
</dbReference>
<accession>A0A8S1E8E3</accession>
<dbReference type="OrthoDB" id="5826574at2759"/>
<name>A0A8S1E8E3_9PELO</name>
<feature type="chain" id="PRO_5035848425" description="Chondroitin proteoglycan 4 domain-containing protein" evidence="1">
    <location>
        <begin position="19"/>
        <end position="221"/>
    </location>
</feature>
<keyword evidence="4" id="KW-1185">Reference proteome</keyword>
<dbReference type="InterPro" id="IPR029153">
    <property type="entry name" value="CPG4"/>
</dbReference>
<comment type="caution">
    <text evidence="3">The sequence shown here is derived from an EMBL/GenBank/DDBJ whole genome shotgun (WGS) entry which is preliminary data.</text>
</comment>
<sequence length="221" mass="25677">MRLFTSFLLFLIYKGGRANENPEEISECLKKCLTPMAKLERSFSYVFNNFEKVCDLLEDSAFCARKCSQEDQRKFYQYTTFYRIYCVDYEEELQEHLTCIAKAAKEADNVCKDKCRNAHKVEKTASKEARMKKDCLTIECTTICYFDELAEECPEAKDALMKVNIGQIHSLTASIHPLTMEKMEPECRNIHNTDYMRTKLQSSTSSLLLDHNGNENTETEQ</sequence>
<feature type="domain" description="Chondroitin proteoglycan 4" evidence="2">
    <location>
        <begin position="27"/>
        <end position="116"/>
    </location>
</feature>
<evidence type="ECO:0000313" key="4">
    <source>
        <dbReference type="Proteomes" id="UP000494206"/>
    </source>
</evidence>
<evidence type="ECO:0000256" key="1">
    <source>
        <dbReference type="SAM" id="SignalP"/>
    </source>
</evidence>